<dbReference type="OrthoDB" id="263223at2759"/>
<organism evidence="2 3">
    <name type="scientific">Trypanosoma conorhini</name>
    <dbReference type="NCBI Taxonomy" id="83891"/>
    <lineage>
        <taxon>Eukaryota</taxon>
        <taxon>Discoba</taxon>
        <taxon>Euglenozoa</taxon>
        <taxon>Kinetoplastea</taxon>
        <taxon>Metakinetoplastina</taxon>
        <taxon>Trypanosomatida</taxon>
        <taxon>Trypanosomatidae</taxon>
        <taxon>Trypanosoma</taxon>
    </lineage>
</organism>
<feature type="compositionally biased region" description="Basic and acidic residues" evidence="1">
    <location>
        <begin position="131"/>
        <end position="145"/>
    </location>
</feature>
<protein>
    <submittedName>
        <fullName evidence="2">Uncharacterized protein</fullName>
    </submittedName>
</protein>
<name>A0A422Q3X4_9TRYP</name>
<proteinExistence type="predicted"/>
<gene>
    <name evidence="2" type="ORF">Tco025E_02507</name>
</gene>
<accession>A0A422Q3X4</accession>
<reference evidence="2 3" key="1">
    <citation type="journal article" date="2018" name="BMC Genomics">
        <title>Genomic comparison of Trypanosoma conorhini and Trypanosoma rangeli to Trypanosoma cruzi strains of high and low virulence.</title>
        <authorList>
            <person name="Bradwell K.R."/>
            <person name="Koparde V.N."/>
            <person name="Matveyev A.V."/>
            <person name="Serrano M.G."/>
            <person name="Alves J.M."/>
            <person name="Parikh H."/>
            <person name="Huang B."/>
            <person name="Lee V."/>
            <person name="Espinosa-Alvarez O."/>
            <person name="Ortiz P.A."/>
            <person name="Costa-Martins A.G."/>
            <person name="Teixeira M.M."/>
            <person name="Buck G.A."/>
        </authorList>
    </citation>
    <scope>NUCLEOTIDE SEQUENCE [LARGE SCALE GENOMIC DNA]</scope>
    <source>
        <strain evidence="2 3">025E</strain>
    </source>
</reference>
<dbReference type="EMBL" id="MKKU01000097">
    <property type="protein sequence ID" value="RNF24656.1"/>
    <property type="molecule type" value="Genomic_DNA"/>
</dbReference>
<dbReference type="Proteomes" id="UP000284403">
    <property type="component" value="Unassembled WGS sequence"/>
</dbReference>
<keyword evidence="3" id="KW-1185">Reference proteome</keyword>
<dbReference type="RefSeq" id="XP_029230503.1">
    <property type="nucleotide sequence ID" value="XM_029369432.1"/>
</dbReference>
<dbReference type="GeneID" id="40316118"/>
<feature type="region of interest" description="Disordered" evidence="1">
    <location>
        <begin position="182"/>
        <end position="207"/>
    </location>
</feature>
<comment type="caution">
    <text evidence="2">The sequence shown here is derived from an EMBL/GenBank/DDBJ whole genome shotgun (WGS) entry which is preliminary data.</text>
</comment>
<dbReference type="AlphaFoldDB" id="A0A422Q3X4"/>
<evidence type="ECO:0000313" key="3">
    <source>
        <dbReference type="Proteomes" id="UP000284403"/>
    </source>
</evidence>
<evidence type="ECO:0000313" key="2">
    <source>
        <dbReference type="EMBL" id="RNF24656.1"/>
    </source>
</evidence>
<evidence type="ECO:0000256" key="1">
    <source>
        <dbReference type="SAM" id="MobiDB-lite"/>
    </source>
</evidence>
<feature type="region of interest" description="Disordered" evidence="1">
    <location>
        <begin position="123"/>
        <end position="145"/>
    </location>
</feature>
<sequence length="207" mass="22941">MESKSSTNGCSRDVYEEIPRGCREKISLLSREEVEAVLHMCDDVTGDDAGAGSMTHSAAATGTSDATGQTKRLQSRLAGLPMFLQTEALVLRRHEQQYRQYMKELIELSECIAMVCDGTLRPQSPNTASHLAEDSPAARRAKDAALRRMSRRAEEVEICARNEAVDRVRSAQRMVLAAAVAKHGKRARREGGQEEVDEALGPRRRRM</sequence>